<dbReference type="InterPro" id="IPR049326">
    <property type="entry name" value="Rhodopsin_dom_fungi"/>
</dbReference>
<evidence type="ECO:0000256" key="6">
    <source>
        <dbReference type="SAM" id="MobiDB-lite"/>
    </source>
</evidence>
<evidence type="ECO:0000259" key="8">
    <source>
        <dbReference type="Pfam" id="PF20684"/>
    </source>
</evidence>
<feature type="transmembrane region" description="Helical" evidence="7">
    <location>
        <begin position="47"/>
        <end position="65"/>
    </location>
</feature>
<feature type="compositionally biased region" description="Polar residues" evidence="6">
    <location>
        <begin position="328"/>
        <end position="338"/>
    </location>
</feature>
<evidence type="ECO:0000256" key="2">
    <source>
        <dbReference type="ARBA" id="ARBA00022692"/>
    </source>
</evidence>
<comment type="similarity">
    <text evidence="5">Belongs to the SAT4 family.</text>
</comment>
<reference evidence="9 10" key="2">
    <citation type="submission" date="2021-10" db="EMBL/GenBank/DDBJ databases">
        <authorList>
            <person name="Piombo E."/>
        </authorList>
    </citation>
    <scope>NUCLEOTIDE SEQUENCE [LARGE SCALE GENOMIC DNA]</scope>
</reference>
<feature type="transmembrane region" description="Helical" evidence="7">
    <location>
        <begin position="85"/>
        <end position="105"/>
    </location>
</feature>
<evidence type="ECO:0000256" key="5">
    <source>
        <dbReference type="ARBA" id="ARBA00038359"/>
    </source>
</evidence>
<gene>
    <name evidence="9" type="ORF">CSOL1703_00018305</name>
</gene>
<keyword evidence="10" id="KW-1185">Reference proteome</keyword>
<evidence type="ECO:0000313" key="9">
    <source>
        <dbReference type="EMBL" id="CAH0057834.1"/>
    </source>
</evidence>
<accession>A0A9P0ER21</accession>
<sequence length="355" mass="40388">MWYFAGVPLVPQNRVWFILIFLFTCLAFAVVLMRFYSRVILTRLVGFEDWLIFLSMAKIELGLGYGVKPDDFKSFLHTEFFTTLIYTWSQWIIKLSISVLYYRIFSTAKPRKIVRWIILWFVIYGVVNCITPIFCCIPVRKFWDHDTQGYCIEWGYLHYTLSSINIANDFLLLVFPMPILVKLNVSVRVRVILVVTLTCGLVASIASILRLQALVTFFSATVDKRPILGSSVTTWSSLEINLAIICSSVASLKPLFARFIGFIPHSEAKSTDRNTPGYQPPKQHSDQSWVPLETFNERTLTTWHSIGDVEAEAESSKLWVDETRETKSSVVAGTSSQKGLVAGSNKSGDDFDQQA</sequence>
<dbReference type="EMBL" id="CABFOC020000075">
    <property type="protein sequence ID" value="CAH0057834.1"/>
    <property type="molecule type" value="Genomic_DNA"/>
</dbReference>
<keyword evidence="4 7" id="KW-0472">Membrane</keyword>
<keyword evidence="3 7" id="KW-1133">Transmembrane helix</keyword>
<dbReference type="AlphaFoldDB" id="A0A9P0ER21"/>
<evidence type="ECO:0000256" key="4">
    <source>
        <dbReference type="ARBA" id="ARBA00023136"/>
    </source>
</evidence>
<evidence type="ECO:0000256" key="7">
    <source>
        <dbReference type="SAM" id="Phobius"/>
    </source>
</evidence>
<dbReference type="Pfam" id="PF20684">
    <property type="entry name" value="Fung_rhodopsin"/>
    <property type="match status" value="1"/>
</dbReference>
<proteinExistence type="inferred from homology"/>
<feature type="domain" description="Rhodopsin" evidence="8">
    <location>
        <begin position="33"/>
        <end position="258"/>
    </location>
</feature>
<feature type="transmembrane region" description="Helical" evidence="7">
    <location>
        <begin position="160"/>
        <end position="181"/>
    </location>
</feature>
<keyword evidence="2 7" id="KW-0812">Transmembrane</keyword>
<dbReference type="InterPro" id="IPR052337">
    <property type="entry name" value="SAT4-like"/>
</dbReference>
<feature type="transmembrane region" description="Helical" evidence="7">
    <location>
        <begin position="15"/>
        <end position="35"/>
    </location>
</feature>
<feature type="region of interest" description="Disordered" evidence="6">
    <location>
        <begin position="269"/>
        <end position="290"/>
    </location>
</feature>
<name>A0A9P0ER21_9HYPO</name>
<evidence type="ECO:0000313" key="10">
    <source>
        <dbReference type="Proteomes" id="UP000775872"/>
    </source>
</evidence>
<dbReference type="Proteomes" id="UP000775872">
    <property type="component" value="Unassembled WGS sequence"/>
</dbReference>
<feature type="transmembrane region" description="Helical" evidence="7">
    <location>
        <begin position="193"/>
        <end position="220"/>
    </location>
</feature>
<dbReference type="GO" id="GO:0016020">
    <property type="term" value="C:membrane"/>
    <property type="evidence" value="ECO:0007669"/>
    <property type="project" value="UniProtKB-SubCell"/>
</dbReference>
<organism evidence="9 10">
    <name type="scientific">Clonostachys solani</name>
    <dbReference type="NCBI Taxonomy" id="160281"/>
    <lineage>
        <taxon>Eukaryota</taxon>
        <taxon>Fungi</taxon>
        <taxon>Dikarya</taxon>
        <taxon>Ascomycota</taxon>
        <taxon>Pezizomycotina</taxon>
        <taxon>Sordariomycetes</taxon>
        <taxon>Hypocreomycetidae</taxon>
        <taxon>Hypocreales</taxon>
        <taxon>Bionectriaceae</taxon>
        <taxon>Clonostachys</taxon>
    </lineage>
</organism>
<feature type="transmembrane region" description="Helical" evidence="7">
    <location>
        <begin position="117"/>
        <end position="140"/>
    </location>
</feature>
<reference evidence="10" key="1">
    <citation type="submission" date="2019-06" db="EMBL/GenBank/DDBJ databases">
        <authorList>
            <person name="Broberg M."/>
        </authorList>
    </citation>
    <scope>NUCLEOTIDE SEQUENCE [LARGE SCALE GENOMIC DNA]</scope>
</reference>
<comment type="subcellular location">
    <subcellularLocation>
        <location evidence="1">Membrane</location>
        <topology evidence="1">Multi-pass membrane protein</topology>
    </subcellularLocation>
</comment>
<dbReference type="PANTHER" id="PTHR33048">
    <property type="entry name" value="PTH11-LIKE INTEGRAL MEMBRANE PROTEIN (AFU_ORTHOLOGUE AFUA_5G11245)"/>
    <property type="match status" value="1"/>
</dbReference>
<feature type="region of interest" description="Disordered" evidence="6">
    <location>
        <begin position="311"/>
        <end position="355"/>
    </location>
</feature>
<evidence type="ECO:0000256" key="3">
    <source>
        <dbReference type="ARBA" id="ARBA00022989"/>
    </source>
</evidence>
<protein>
    <recommendedName>
        <fullName evidence="8">Rhodopsin domain-containing protein</fullName>
    </recommendedName>
</protein>
<dbReference type="OrthoDB" id="3648173at2759"/>
<comment type="caution">
    <text evidence="9">The sequence shown here is derived from an EMBL/GenBank/DDBJ whole genome shotgun (WGS) entry which is preliminary data.</text>
</comment>
<evidence type="ECO:0000256" key="1">
    <source>
        <dbReference type="ARBA" id="ARBA00004141"/>
    </source>
</evidence>
<dbReference type="PANTHER" id="PTHR33048:SF47">
    <property type="entry name" value="INTEGRAL MEMBRANE PROTEIN-RELATED"/>
    <property type="match status" value="1"/>
</dbReference>